<dbReference type="Pfam" id="PF07883">
    <property type="entry name" value="Cupin_2"/>
    <property type="match status" value="1"/>
</dbReference>
<dbReference type="SMART" id="SM00530">
    <property type="entry name" value="HTH_XRE"/>
    <property type="match status" value="1"/>
</dbReference>
<sequence>MSSSEDHVPLLRNRSGTARERDPREPLEETEFEAAIGRNVRRLRQQHGLTVAEMAARVGISKAMMSKIENAQTSCSLSTLALLALALLAKGLDVPVTSLFRGADVERPAAFVKAGTGARIVRNGTKEGHDYQLLGSLRGEHKRLECLEVTLSEKSRTYPLFQHPGTEFIYMLEGVMDYSHSRSVYRLHPGDSLQIDGEGAHGPVDLVELPIRFLSVIAFPDSAV</sequence>
<dbReference type="InterPro" id="IPR010982">
    <property type="entry name" value="Lambda_DNA-bd_dom_sf"/>
</dbReference>
<dbReference type="SUPFAM" id="SSF51182">
    <property type="entry name" value="RmlC-like cupins"/>
    <property type="match status" value="1"/>
</dbReference>
<evidence type="ECO:0000259" key="3">
    <source>
        <dbReference type="PROSITE" id="PS50943"/>
    </source>
</evidence>
<dbReference type="CDD" id="cd00093">
    <property type="entry name" value="HTH_XRE"/>
    <property type="match status" value="1"/>
</dbReference>
<dbReference type="GO" id="GO:0003677">
    <property type="term" value="F:DNA binding"/>
    <property type="evidence" value="ECO:0007669"/>
    <property type="project" value="UniProtKB-KW"/>
</dbReference>
<feature type="compositionally biased region" description="Basic and acidic residues" evidence="2">
    <location>
        <begin position="17"/>
        <end position="27"/>
    </location>
</feature>
<dbReference type="RefSeq" id="WP_163784239.1">
    <property type="nucleotide sequence ID" value="NZ_AP022605.1"/>
</dbReference>
<accession>A0A7I7VVC5</accession>
<protein>
    <submittedName>
        <fullName evidence="4">Transcriptional regulator</fullName>
    </submittedName>
</protein>
<evidence type="ECO:0000313" key="4">
    <source>
        <dbReference type="EMBL" id="BBZ09256.1"/>
    </source>
</evidence>
<dbReference type="GO" id="GO:0003700">
    <property type="term" value="F:DNA-binding transcription factor activity"/>
    <property type="evidence" value="ECO:0007669"/>
    <property type="project" value="TreeGrafter"/>
</dbReference>
<feature type="region of interest" description="Disordered" evidence="2">
    <location>
        <begin position="1"/>
        <end position="28"/>
    </location>
</feature>
<evidence type="ECO:0000256" key="2">
    <source>
        <dbReference type="SAM" id="MobiDB-lite"/>
    </source>
</evidence>
<dbReference type="InterPro" id="IPR050807">
    <property type="entry name" value="TransReg_Diox_bact_type"/>
</dbReference>
<dbReference type="InterPro" id="IPR014710">
    <property type="entry name" value="RmlC-like_jellyroll"/>
</dbReference>
<feature type="domain" description="HTH cro/C1-type" evidence="3">
    <location>
        <begin position="40"/>
        <end position="99"/>
    </location>
</feature>
<keyword evidence="1" id="KW-0238">DNA-binding</keyword>
<dbReference type="InterPro" id="IPR011051">
    <property type="entry name" value="RmlC_Cupin_sf"/>
</dbReference>
<evidence type="ECO:0000256" key="1">
    <source>
        <dbReference type="ARBA" id="ARBA00023125"/>
    </source>
</evidence>
<dbReference type="KEGG" id="mdr:MDOR_34250"/>
<dbReference type="AlphaFoldDB" id="A0A7I7VVC5"/>
<name>A0A7I7VVC5_9MYCO</name>
<evidence type="ECO:0000313" key="5">
    <source>
        <dbReference type="Proteomes" id="UP000467201"/>
    </source>
</evidence>
<dbReference type="PANTHER" id="PTHR46797:SF1">
    <property type="entry name" value="METHYLPHOSPHONATE SYNTHASE"/>
    <property type="match status" value="1"/>
</dbReference>
<dbReference type="SUPFAM" id="SSF47413">
    <property type="entry name" value="lambda repressor-like DNA-binding domains"/>
    <property type="match status" value="1"/>
</dbReference>
<proteinExistence type="predicted"/>
<dbReference type="Gene3D" id="2.60.120.10">
    <property type="entry name" value="Jelly Rolls"/>
    <property type="match status" value="1"/>
</dbReference>
<dbReference type="EMBL" id="AP022605">
    <property type="protein sequence ID" value="BBZ09256.1"/>
    <property type="molecule type" value="Genomic_DNA"/>
</dbReference>
<dbReference type="Proteomes" id="UP000467201">
    <property type="component" value="Chromosome"/>
</dbReference>
<organism evidence="4 5">
    <name type="scientific">Mycolicibacterium doricum</name>
    <dbReference type="NCBI Taxonomy" id="126673"/>
    <lineage>
        <taxon>Bacteria</taxon>
        <taxon>Bacillati</taxon>
        <taxon>Actinomycetota</taxon>
        <taxon>Actinomycetes</taxon>
        <taxon>Mycobacteriales</taxon>
        <taxon>Mycobacteriaceae</taxon>
        <taxon>Mycolicibacterium</taxon>
    </lineage>
</organism>
<gene>
    <name evidence="4" type="ORF">MDOR_34250</name>
</gene>
<dbReference type="InterPro" id="IPR001387">
    <property type="entry name" value="Cro/C1-type_HTH"/>
</dbReference>
<reference evidence="4 5" key="1">
    <citation type="journal article" date="2019" name="Emerg. Microbes Infect.">
        <title>Comprehensive subspecies identification of 175 nontuberculous mycobacteria species based on 7547 genomic profiles.</title>
        <authorList>
            <person name="Matsumoto Y."/>
            <person name="Kinjo T."/>
            <person name="Motooka D."/>
            <person name="Nabeya D."/>
            <person name="Jung N."/>
            <person name="Uechi K."/>
            <person name="Horii T."/>
            <person name="Iida T."/>
            <person name="Fujita J."/>
            <person name="Nakamura S."/>
        </authorList>
    </citation>
    <scope>NUCLEOTIDE SEQUENCE [LARGE SCALE GENOMIC DNA]</scope>
    <source>
        <strain evidence="4 5">JCM 12405</strain>
    </source>
</reference>
<dbReference type="Pfam" id="PF13560">
    <property type="entry name" value="HTH_31"/>
    <property type="match status" value="1"/>
</dbReference>
<dbReference type="Gene3D" id="1.10.260.40">
    <property type="entry name" value="lambda repressor-like DNA-binding domains"/>
    <property type="match status" value="1"/>
</dbReference>
<dbReference type="PANTHER" id="PTHR46797">
    <property type="entry name" value="HTH-TYPE TRANSCRIPTIONAL REGULATOR"/>
    <property type="match status" value="1"/>
</dbReference>
<dbReference type="GO" id="GO:0005829">
    <property type="term" value="C:cytosol"/>
    <property type="evidence" value="ECO:0007669"/>
    <property type="project" value="TreeGrafter"/>
</dbReference>
<dbReference type="PROSITE" id="PS50943">
    <property type="entry name" value="HTH_CROC1"/>
    <property type="match status" value="1"/>
</dbReference>
<dbReference type="CDD" id="cd02209">
    <property type="entry name" value="cupin_XRE_C"/>
    <property type="match status" value="1"/>
</dbReference>
<dbReference type="InterPro" id="IPR013096">
    <property type="entry name" value="Cupin_2"/>
</dbReference>